<dbReference type="Pfam" id="PF14905">
    <property type="entry name" value="OMP_b-brl_3"/>
    <property type="match status" value="1"/>
</dbReference>
<protein>
    <submittedName>
        <fullName evidence="12">TonB-dependent receptor</fullName>
    </submittedName>
</protein>
<name>A0ABT8D288_9FLAO</name>
<feature type="domain" description="TonB-dependent receptor plug" evidence="10">
    <location>
        <begin position="137"/>
        <end position="225"/>
    </location>
</feature>
<evidence type="ECO:0000313" key="13">
    <source>
        <dbReference type="Proteomes" id="UP001242368"/>
    </source>
</evidence>
<evidence type="ECO:0000256" key="1">
    <source>
        <dbReference type="ARBA" id="ARBA00004571"/>
    </source>
</evidence>
<organism evidence="12 13">
    <name type="scientific">Paenimyroides ceti</name>
    <dbReference type="NCBI Taxonomy" id="395087"/>
    <lineage>
        <taxon>Bacteria</taxon>
        <taxon>Pseudomonadati</taxon>
        <taxon>Bacteroidota</taxon>
        <taxon>Flavobacteriia</taxon>
        <taxon>Flavobacteriales</taxon>
        <taxon>Flavobacteriaceae</taxon>
        <taxon>Paenimyroides</taxon>
    </lineage>
</organism>
<dbReference type="InterPro" id="IPR041700">
    <property type="entry name" value="OMP_b-brl_3"/>
</dbReference>
<comment type="subcellular location">
    <subcellularLocation>
        <location evidence="1">Cell outer membrane</location>
        <topology evidence="1">Multi-pass membrane protein</topology>
    </subcellularLocation>
</comment>
<keyword evidence="7" id="KW-0998">Cell outer membrane</keyword>
<gene>
    <name evidence="12" type="ORF">QW060_23965</name>
</gene>
<feature type="region of interest" description="Disordered" evidence="8">
    <location>
        <begin position="794"/>
        <end position="820"/>
    </location>
</feature>
<dbReference type="RefSeq" id="WP_290365323.1">
    <property type="nucleotide sequence ID" value="NZ_JAUFQU010000069.1"/>
</dbReference>
<keyword evidence="12" id="KW-0675">Receptor</keyword>
<evidence type="ECO:0000313" key="12">
    <source>
        <dbReference type="EMBL" id="MDN3709962.1"/>
    </source>
</evidence>
<dbReference type="Proteomes" id="UP001242368">
    <property type="component" value="Unassembled WGS sequence"/>
</dbReference>
<dbReference type="SUPFAM" id="SSF56935">
    <property type="entry name" value="Porins"/>
    <property type="match status" value="1"/>
</dbReference>
<evidence type="ECO:0000256" key="7">
    <source>
        <dbReference type="ARBA" id="ARBA00023237"/>
    </source>
</evidence>
<feature type="domain" description="Outer membrane protein beta-barrel" evidence="11">
    <location>
        <begin position="376"/>
        <end position="783"/>
    </location>
</feature>
<evidence type="ECO:0000259" key="10">
    <source>
        <dbReference type="Pfam" id="PF07715"/>
    </source>
</evidence>
<feature type="signal peptide" evidence="9">
    <location>
        <begin position="1"/>
        <end position="21"/>
    </location>
</feature>
<keyword evidence="13" id="KW-1185">Reference proteome</keyword>
<dbReference type="EMBL" id="JAUFQU010000069">
    <property type="protein sequence ID" value="MDN3709962.1"/>
    <property type="molecule type" value="Genomic_DNA"/>
</dbReference>
<evidence type="ECO:0000256" key="8">
    <source>
        <dbReference type="SAM" id="MobiDB-lite"/>
    </source>
</evidence>
<dbReference type="Gene3D" id="2.170.130.10">
    <property type="entry name" value="TonB-dependent receptor, plug domain"/>
    <property type="match status" value="1"/>
</dbReference>
<sequence>MKLKQFITLILFTTLTHSVWAQSPKAIIKGTVVDSISKEGIYYSTISVHPITDAKKLTGTIADEKGKFSLENLEPGTYNITIDFIGYIPKVFSNYTLKPGDNNLGTILMSINTNVLDEIVITGERPIIENKIDRLVFNAERDVTSAGGNATDVLRKVPMLSVDIDGNVSMRGDQNVRILINGKPSGMMANNVGDALKTIPADQIKSVEVITSPSAKYDAEGTSGIINIITKKKDIGGVNGSISGGLGTRHNNGNANFNARKGKFSVVANVGGNYMWPQTVTNDFEQFTIGGDPVLRQFSDQKTTRSGLRGSIGIDYDLTDKDLFTTTFSVNGFEMNMDGNTNSTFFLPNNSNSSLLSNRDQKTASDGFDWSADYTRKFANPKQELTLSGQFSRSNSITDYKTIYETGGRLDEIGENKGINDEFTLQADYVQPLGSTTLEMGVKTILRDITSSSLIQEGTDGSFHISDDRSYDFNYNQDVVAGYLSYGFEFAEKYEVKAGVRMEHTKLNGDAIGGFEAFKNDYTNILPTAVISKKLGRMSSLKLSYNQRIQRPSLFYLNPFRNTADPIVQRQGNPELKPELSHNVELGYSTFKKGTVFNASVFYRRTNDVIESLNQIDSLSTPGQQISLTTFDNIGTNESFGTNLFLSFSPIRNLTLRSNISLFTYEAKGNPFNEEMSTQVDKLHFMYRAFVNGSYKISNDLIAETFVMLNSPRRTFQGTSPSMSMWTVGVKKELWDKTASIGLNITNPFWENTHFKSEVFTPDYTQTNNMTLPFRSFGLTFSYNFGKVDTKGKAKKERGIKNDDQKQGESNQGIQMGNGM</sequence>
<keyword evidence="3" id="KW-1134">Transmembrane beta strand</keyword>
<dbReference type="InterPro" id="IPR012910">
    <property type="entry name" value="Plug_dom"/>
</dbReference>
<dbReference type="InterPro" id="IPR039426">
    <property type="entry name" value="TonB-dep_rcpt-like"/>
</dbReference>
<dbReference type="InterPro" id="IPR037066">
    <property type="entry name" value="Plug_dom_sf"/>
</dbReference>
<accession>A0ABT8D288</accession>
<keyword evidence="4" id="KW-0812">Transmembrane</keyword>
<evidence type="ECO:0000256" key="2">
    <source>
        <dbReference type="ARBA" id="ARBA00022448"/>
    </source>
</evidence>
<evidence type="ECO:0000256" key="5">
    <source>
        <dbReference type="ARBA" id="ARBA00022729"/>
    </source>
</evidence>
<dbReference type="Pfam" id="PF13620">
    <property type="entry name" value="CarboxypepD_reg"/>
    <property type="match status" value="1"/>
</dbReference>
<evidence type="ECO:0000256" key="4">
    <source>
        <dbReference type="ARBA" id="ARBA00022692"/>
    </source>
</evidence>
<evidence type="ECO:0000256" key="6">
    <source>
        <dbReference type="ARBA" id="ARBA00023136"/>
    </source>
</evidence>
<dbReference type="InterPro" id="IPR036942">
    <property type="entry name" value="Beta-barrel_TonB_sf"/>
</dbReference>
<dbReference type="SUPFAM" id="SSF49464">
    <property type="entry name" value="Carboxypeptidase regulatory domain-like"/>
    <property type="match status" value="1"/>
</dbReference>
<keyword evidence="5 9" id="KW-0732">Signal</keyword>
<feature type="compositionally biased region" description="Polar residues" evidence="8">
    <location>
        <begin position="808"/>
        <end position="820"/>
    </location>
</feature>
<dbReference type="Pfam" id="PF07715">
    <property type="entry name" value="Plug"/>
    <property type="match status" value="1"/>
</dbReference>
<dbReference type="Gene3D" id="2.60.40.1120">
    <property type="entry name" value="Carboxypeptidase-like, regulatory domain"/>
    <property type="match status" value="1"/>
</dbReference>
<dbReference type="PANTHER" id="PTHR30069:SF29">
    <property type="entry name" value="HEMOGLOBIN AND HEMOGLOBIN-HAPTOGLOBIN-BINDING PROTEIN 1-RELATED"/>
    <property type="match status" value="1"/>
</dbReference>
<proteinExistence type="predicted"/>
<dbReference type="InterPro" id="IPR008969">
    <property type="entry name" value="CarboxyPept-like_regulatory"/>
</dbReference>
<keyword evidence="6" id="KW-0472">Membrane</keyword>
<dbReference type="PANTHER" id="PTHR30069">
    <property type="entry name" value="TONB-DEPENDENT OUTER MEMBRANE RECEPTOR"/>
    <property type="match status" value="1"/>
</dbReference>
<evidence type="ECO:0000256" key="9">
    <source>
        <dbReference type="SAM" id="SignalP"/>
    </source>
</evidence>
<reference evidence="13" key="1">
    <citation type="journal article" date="2019" name="Int. J. Syst. Evol. Microbiol.">
        <title>The Global Catalogue of Microorganisms (GCM) 10K type strain sequencing project: providing services to taxonomists for standard genome sequencing and annotation.</title>
        <authorList>
            <consortium name="The Broad Institute Genomics Platform"/>
            <consortium name="The Broad Institute Genome Sequencing Center for Infectious Disease"/>
            <person name="Wu L."/>
            <person name="Ma J."/>
        </authorList>
    </citation>
    <scope>NUCLEOTIDE SEQUENCE [LARGE SCALE GENOMIC DNA]</scope>
    <source>
        <strain evidence="13">CECT 7184</strain>
    </source>
</reference>
<evidence type="ECO:0000256" key="3">
    <source>
        <dbReference type="ARBA" id="ARBA00022452"/>
    </source>
</evidence>
<keyword evidence="2" id="KW-0813">Transport</keyword>
<evidence type="ECO:0000259" key="11">
    <source>
        <dbReference type="Pfam" id="PF14905"/>
    </source>
</evidence>
<comment type="caution">
    <text evidence="12">The sequence shown here is derived from an EMBL/GenBank/DDBJ whole genome shotgun (WGS) entry which is preliminary data.</text>
</comment>
<feature type="chain" id="PRO_5046823608" evidence="9">
    <location>
        <begin position="22"/>
        <end position="820"/>
    </location>
</feature>
<dbReference type="Gene3D" id="2.40.170.20">
    <property type="entry name" value="TonB-dependent receptor, beta-barrel domain"/>
    <property type="match status" value="1"/>
</dbReference>
<feature type="compositionally biased region" description="Basic and acidic residues" evidence="8">
    <location>
        <begin position="794"/>
        <end position="807"/>
    </location>
</feature>